<keyword evidence="2 3" id="KW-0833">Ubl conjugation pathway</keyword>
<comment type="subunit">
    <text evidence="3">Component of the SCF (SKP1-CUL1-F-box protein) E3 ubiquitin ligase complexes.</text>
</comment>
<dbReference type="Pfam" id="PF01466">
    <property type="entry name" value="Skp1"/>
    <property type="match status" value="1"/>
</dbReference>
<accession>A0A9W8DRX1</accession>
<evidence type="ECO:0000313" key="7">
    <source>
        <dbReference type="Proteomes" id="UP001150538"/>
    </source>
</evidence>
<name>A0A9W8DRX1_9FUNG</name>
<dbReference type="InterPro" id="IPR016072">
    <property type="entry name" value="Skp1_comp_dimer"/>
</dbReference>
<evidence type="ECO:0000256" key="2">
    <source>
        <dbReference type="ARBA" id="ARBA00022786"/>
    </source>
</evidence>
<dbReference type="InterPro" id="IPR016073">
    <property type="entry name" value="Skp1_comp_POZ"/>
</dbReference>
<dbReference type="SMART" id="SM00512">
    <property type="entry name" value="Skp1"/>
    <property type="match status" value="1"/>
</dbReference>
<reference evidence="6" key="1">
    <citation type="submission" date="2022-07" db="EMBL/GenBank/DDBJ databases">
        <title>Phylogenomic reconstructions and comparative analyses of Kickxellomycotina fungi.</title>
        <authorList>
            <person name="Reynolds N.K."/>
            <person name="Stajich J.E."/>
            <person name="Barry K."/>
            <person name="Grigoriev I.V."/>
            <person name="Crous P."/>
            <person name="Smith M.E."/>
        </authorList>
    </citation>
    <scope>NUCLEOTIDE SEQUENCE</scope>
    <source>
        <strain evidence="6">NBRC 100468</strain>
    </source>
</reference>
<dbReference type="InterPro" id="IPR016897">
    <property type="entry name" value="SKP1"/>
</dbReference>
<evidence type="ECO:0000259" key="4">
    <source>
        <dbReference type="Pfam" id="PF01466"/>
    </source>
</evidence>
<dbReference type="Proteomes" id="UP001150538">
    <property type="component" value="Unassembled WGS sequence"/>
</dbReference>
<dbReference type="Gene3D" id="3.30.710.10">
    <property type="entry name" value="Potassium Channel Kv1.1, Chain A"/>
    <property type="match status" value="1"/>
</dbReference>
<feature type="domain" description="SKP1 component dimerisation" evidence="4">
    <location>
        <begin position="130"/>
        <end position="176"/>
    </location>
</feature>
<comment type="caution">
    <text evidence="6">The sequence shown here is derived from an EMBL/GenBank/DDBJ whole genome shotgun (WGS) entry which is preliminary data.</text>
</comment>
<gene>
    <name evidence="6" type="ORF">H4219_000071</name>
</gene>
<dbReference type="InterPro" id="IPR001232">
    <property type="entry name" value="SKP1-like"/>
</dbReference>
<dbReference type="Pfam" id="PF03931">
    <property type="entry name" value="Skp1_POZ"/>
    <property type="match status" value="1"/>
</dbReference>
<proteinExistence type="inferred from homology"/>
<protein>
    <recommendedName>
        <fullName evidence="3">E3 ubiquitin ligase complex SCF subunit</fullName>
    </recommendedName>
</protein>
<dbReference type="InterPro" id="IPR036296">
    <property type="entry name" value="SKP1-like_dim_sf"/>
</dbReference>
<comment type="function">
    <text evidence="3">Essential component of the SCF (SKP1-CUL1-F-box protein) E3 ubiquitin ligase complexes, which mediate the ubiquitination and subsequent proteasomal degradation of target proteins.</text>
</comment>
<keyword evidence="7" id="KW-1185">Reference proteome</keyword>
<dbReference type="PANTHER" id="PTHR11165">
    <property type="entry name" value="SKP1"/>
    <property type="match status" value="1"/>
</dbReference>
<evidence type="ECO:0000256" key="1">
    <source>
        <dbReference type="ARBA" id="ARBA00009993"/>
    </source>
</evidence>
<dbReference type="CDD" id="cd18322">
    <property type="entry name" value="BTB_POZ_SKP1"/>
    <property type="match status" value="1"/>
</dbReference>
<dbReference type="FunFam" id="3.30.710.10:FF:000026">
    <property type="entry name" value="E3 ubiquitin ligase complex SCF subunit"/>
    <property type="match status" value="1"/>
</dbReference>
<dbReference type="EMBL" id="JANBPU010000001">
    <property type="protein sequence ID" value="KAJ1922209.1"/>
    <property type="molecule type" value="Genomic_DNA"/>
</dbReference>
<dbReference type="AlphaFoldDB" id="A0A9W8DRX1"/>
<dbReference type="GO" id="GO:0006511">
    <property type="term" value="P:ubiquitin-dependent protein catabolic process"/>
    <property type="evidence" value="ECO:0007669"/>
    <property type="project" value="InterPro"/>
</dbReference>
<dbReference type="OrthoDB" id="2342932at2759"/>
<sequence length="179" mass="20308">MSSNIIKLQSSEGSILEVSQDVIKQSKLIKSLLADCDGPPNEAIPLPNVNGPILARVIEFCKHYQNDPQRLAMNSSLSNNKSFEFNEEYDDINVQRTIENVTEWDHEFFKVDQGTLFDLILAANYLGIPPLLDLACYSVANMMKGKSVEEIRSTFNIKSDFTPEEEEMVIRDNSWCKDL</sequence>
<comment type="similarity">
    <text evidence="1 3">Belongs to the SKP1 family.</text>
</comment>
<dbReference type="PIRSF" id="PIRSF028729">
    <property type="entry name" value="E3_ubiquit_lig_SCF_Skp"/>
    <property type="match status" value="1"/>
</dbReference>
<dbReference type="InterPro" id="IPR011333">
    <property type="entry name" value="SKP1/BTB/POZ_sf"/>
</dbReference>
<organism evidence="6 7">
    <name type="scientific">Mycoemilia scoparia</name>
    <dbReference type="NCBI Taxonomy" id="417184"/>
    <lineage>
        <taxon>Eukaryota</taxon>
        <taxon>Fungi</taxon>
        <taxon>Fungi incertae sedis</taxon>
        <taxon>Zoopagomycota</taxon>
        <taxon>Kickxellomycotina</taxon>
        <taxon>Kickxellomycetes</taxon>
        <taxon>Kickxellales</taxon>
        <taxon>Kickxellaceae</taxon>
        <taxon>Mycoemilia</taxon>
    </lineage>
</organism>
<dbReference type="SUPFAM" id="SSF54695">
    <property type="entry name" value="POZ domain"/>
    <property type="match status" value="1"/>
</dbReference>
<evidence type="ECO:0000313" key="6">
    <source>
        <dbReference type="EMBL" id="KAJ1922209.1"/>
    </source>
</evidence>
<evidence type="ECO:0000256" key="3">
    <source>
        <dbReference type="PIRNR" id="PIRNR028729"/>
    </source>
</evidence>
<comment type="pathway">
    <text evidence="3">Protein modification; protein ubiquitination.</text>
</comment>
<dbReference type="SUPFAM" id="SSF81382">
    <property type="entry name" value="Skp1 dimerisation domain-like"/>
    <property type="match status" value="1"/>
</dbReference>
<feature type="domain" description="SKP1 component POZ" evidence="5">
    <location>
        <begin position="5"/>
        <end position="66"/>
    </location>
</feature>
<evidence type="ECO:0000259" key="5">
    <source>
        <dbReference type="Pfam" id="PF03931"/>
    </source>
</evidence>